<proteinExistence type="predicted"/>
<dbReference type="EMBL" id="LLXL01002757">
    <property type="protein sequence ID" value="PKK60034.1"/>
    <property type="molecule type" value="Genomic_DNA"/>
</dbReference>
<evidence type="ECO:0000313" key="2">
    <source>
        <dbReference type="Proteomes" id="UP000233469"/>
    </source>
</evidence>
<gene>
    <name evidence="1" type="ORF">RhiirC2_793942</name>
</gene>
<reference evidence="1 2" key="2">
    <citation type="submission" date="2017-10" db="EMBL/GenBank/DDBJ databases">
        <title>Extensive intraspecific genome diversity in a model arbuscular mycorrhizal fungus.</title>
        <authorList>
            <person name="Chen E.C.H."/>
            <person name="Morin E."/>
            <person name="Baudet D."/>
            <person name="Noel J."/>
            <person name="Ndikumana S."/>
            <person name="Charron P."/>
            <person name="St-Onge C."/>
            <person name="Giorgi J."/>
            <person name="Grigoriev I.V."/>
            <person name="Roux C."/>
            <person name="Martin F.M."/>
            <person name="Corradi N."/>
        </authorList>
    </citation>
    <scope>NUCLEOTIDE SEQUENCE [LARGE SCALE GENOMIC DNA]</scope>
    <source>
        <strain evidence="1 2">C2</strain>
    </source>
</reference>
<protein>
    <submittedName>
        <fullName evidence="1">Uncharacterized protein</fullName>
    </submittedName>
</protein>
<sequence>MEREWEAANGIVDDWDEEDLDRILLPYKNWKPGGWTSGNEPVSFFSLLDHYDEAQLPDNADPDYYEQFIIYIRDAPPATEGAK</sequence>
<accession>A0A2N1MEI3</accession>
<dbReference type="Proteomes" id="UP000233469">
    <property type="component" value="Unassembled WGS sequence"/>
</dbReference>
<reference evidence="1 2" key="1">
    <citation type="submission" date="2016-04" db="EMBL/GenBank/DDBJ databases">
        <title>Genome analyses suggest a sexual origin of heterokaryosis in a supposedly ancient asexual fungus.</title>
        <authorList>
            <person name="Ropars J."/>
            <person name="Sedzielewska K."/>
            <person name="Noel J."/>
            <person name="Charron P."/>
            <person name="Farinelli L."/>
            <person name="Marton T."/>
            <person name="Kruger M."/>
            <person name="Pelin A."/>
            <person name="Brachmann A."/>
            <person name="Corradi N."/>
        </authorList>
    </citation>
    <scope>NUCLEOTIDE SEQUENCE [LARGE SCALE GENOMIC DNA]</scope>
    <source>
        <strain evidence="1 2">C2</strain>
    </source>
</reference>
<evidence type="ECO:0000313" key="1">
    <source>
        <dbReference type="EMBL" id="PKK60034.1"/>
    </source>
</evidence>
<comment type="caution">
    <text evidence="1">The sequence shown here is derived from an EMBL/GenBank/DDBJ whole genome shotgun (WGS) entry which is preliminary data.</text>
</comment>
<dbReference type="AlphaFoldDB" id="A0A2N1MEI3"/>
<name>A0A2N1MEI3_9GLOM</name>
<organism evidence="1 2">
    <name type="scientific">Rhizophagus irregularis</name>
    <dbReference type="NCBI Taxonomy" id="588596"/>
    <lineage>
        <taxon>Eukaryota</taxon>
        <taxon>Fungi</taxon>
        <taxon>Fungi incertae sedis</taxon>
        <taxon>Mucoromycota</taxon>
        <taxon>Glomeromycotina</taxon>
        <taxon>Glomeromycetes</taxon>
        <taxon>Glomerales</taxon>
        <taxon>Glomeraceae</taxon>
        <taxon>Rhizophagus</taxon>
    </lineage>
</organism>